<sequence length="30" mass="3684">MKLLTITLEIDVLHSVWLWQNLILTENYQR</sequence>
<reference evidence="1" key="2">
    <citation type="journal article" date="2015" name="Fish Shellfish Immunol.">
        <title>Early steps in the European eel (Anguilla anguilla)-Vibrio vulnificus interaction in the gills: Role of the RtxA13 toxin.</title>
        <authorList>
            <person name="Callol A."/>
            <person name="Pajuelo D."/>
            <person name="Ebbesson L."/>
            <person name="Teles M."/>
            <person name="MacKenzie S."/>
            <person name="Amaro C."/>
        </authorList>
    </citation>
    <scope>NUCLEOTIDE SEQUENCE</scope>
</reference>
<dbReference type="AlphaFoldDB" id="A0A0E9SCX6"/>
<evidence type="ECO:0000313" key="1">
    <source>
        <dbReference type="EMBL" id="JAH38348.1"/>
    </source>
</evidence>
<proteinExistence type="predicted"/>
<organism evidence="1">
    <name type="scientific">Anguilla anguilla</name>
    <name type="common">European freshwater eel</name>
    <name type="synonym">Muraena anguilla</name>
    <dbReference type="NCBI Taxonomy" id="7936"/>
    <lineage>
        <taxon>Eukaryota</taxon>
        <taxon>Metazoa</taxon>
        <taxon>Chordata</taxon>
        <taxon>Craniata</taxon>
        <taxon>Vertebrata</taxon>
        <taxon>Euteleostomi</taxon>
        <taxon>Actinopterygii</taxon>
        <taxon>Neopterygii</taxon>
        <taxon>Teleostei</taxon>
        <taxon>Anguilliformes</taxon>
        <taxon>Anguillidae</taxon>
        <taxon>Anguilla</taxon>
    </lineage>
</organism>
<dbReference type="EMBL" id="GBXM01070229">
    <property type="protein sequence ID" value="JAH38348.1"/>
    <property type="molecule type" value="Transcribed_RNA"/>
</dbReference>
<reference evidence="1" key="1">
    <citation type="submission" date="2014-11" db="EMBL/GenBank/DDBJ databases">
        <authorList>
            <person name="Amaro Gonzalez C."/>
        </authorList>
    </citation>
    <scope>NUCLEOTIDE SEQUENCE</scope>
</reference>
<protein>
    <submittedName>
        <fullName evidence="1">Uncharacterized protein</fullName>
    </submittedName>
</protein>
<name>A0A0E9SCX6_ANGAN</name>
<accession>A0A0E9SCX6</accession>